<accession>A0A6B0V5Q6</accession>
<evidence type="ECO:0000313" key="2">
    <source>
        <dbReference type="EMBL" id="MXU97262.1"/>
    </source>
</evidence>
<dbReference type="EMBL" id="GIFC01015179">
    <property type="protein sequence ID" value="MXU97262.1"/>
    <property type="molecule type" value="Transcribed_RNA"/>
</dbReference>
<reference evidence="2" key="1">
    <citation type="submission" date="2019-12" db="EMBL/GenBank/DDBJ databases">
        <title>An insight into the sialome of adult female Ixodes ricinus ticks feeding for 6 days.</title>
        <authorList>
            <person name="Perner J."/>
            <person name="Ribeiro J.M.C."/>
        </authorList>
    </citation>
    <scope>NUCLEOTIDE SEQUENCE</scope>
    <source>
        <strain evidence="2">Semi-engorged</strain>
        <tissue evidence="2">Salivary glands</tissue>
    </source>
</reference>
<feature type="region of interest" description="Disordered" evidence="1">
    <location>
        <begin position="150"/>
        <end position="170"/>
    </location>
</feature>
<sequence length="257" mass="28251">MSSRLRGCSSRSSPRLSMAPLLQICTSASRGSQVGQRDCPESASRGFLDASSGVVPGRGSSFRWTMQGHINSGQRIPCAGHRRDDEQARLVKTQRTSSLHTNGRLSTWRFFSFSAGLSRFCLAGDPWVSQDNPRVQYSFARRATAYGSGSDSELAASKNHENQQQHTRARTPLHSLSLCSVAARAARAVKSLDVESSDGPNLPNFRFGKVRQMPNFCRKVRQRFGKNSANVCARARTLRGLGLRMDAVQSCGYHRAV</sequence>
<dbReference type="AlphaFoldDB" id="A0A6B0V5Q6"/>
<evidence type="ECO:0000256" key="1">
    <source>
        <dbReference type="SAM" id="MobiDB-lite"/>
    </source>
</evidence>
<organism evidence="2">
    <name type="scientific">Ixodes ricinus</name>
    <name type="common">Common tick</name>
    <name type="synonym">Acarus ricinus</name>
    <dbReference type="NCBI Taxonomy" id="34613"/>
    <lineage>
        <taxon>Eukaryota</taxon>
        <taxon>Metazoa</taxon>
        <taxon>Ecdysozoa</taxon>
        <taxon>Arthropoda</taxon>
        <taxon>Chelicerata</taxon>
        <taxon>Arachnida</taxon>
        <taxon>Acari</taxon>
        <taxon>Parasitiformes</taxon>
        <taxon>Ixodida</taxon>
        <taxon>Ixodoidea</taxon>
        <taxon>Ixodidae</taxon>
        <taxon>Ixodinae</taxon>
        <taxon>Ixodes</taxon>
    </lineage>
</organism>
<protein>
    <submittedName>
        <fullName evidence="2">Uncharacterized protein</fullName>
    </submittedName>
</protein>
<proteinExistence type="predicted"/>
<name>A0A6B0V5Q6_IXORI</name>